<dbReference type="EMBL" id="KI660166">
    <property type="protein sequence ID" value="ETN77533.1"/>
    <property type="molecule type" value="Genomic_DNA"/>
</dbReference>
<evidence type="ECO:0000256" key="1">
    <source>
        <dbReference type="ARBA" id="ARBA00006485"/>
    </source>
</evidence>
<feature type="binding site" evidence="10">
    <location>
        <position position="128"/>
    </location>
    <ligand>
        <name>ATP</name>
        <dbReference type="ChEBI" id="CHEBI:30616"/>
    </ligand>
</feature>
<evidence type="ECO:0000256" key="7">
    <source>
        <dbReference type="ARBA" id="ARBA00022840"/>
    </source>
</evidence>
<comment type="similarity">
    <text evidence="1">Belongs to the protein kinase superfamily. CMGC Ser/Thr protein kinase family. CDC2/CDKX subfamily.</text>
</comment>
<dbReference type="AlphaFoldDB" id="W2T6L2"/>
<dbReference type="Gene3D" id="1.10.510.10">
    <property type="entry name" value="Transferase(Phosphotransferase) domain 1"/>
    <property type="match status" value="1"/>
</dbReference>
<dbReference type="KEGG" id="nai:NECAME_10991"/>
<dbReference type="Pfam" id="PF00069">
    <property type="entry name" value="Pkinase"/>
    <property type="match status" value="1"/>
</dbReference>
<feature type="compositionally biased region" description="Low complexity" evidence="12">
    <location>
        <begin position="33"/>
        <end position="51"/>
    </location>
</feature>
<evidence type="ECO:0000256" key="12">
    <source>
        <dbReference type="SAM" id="MobiDB-lite"/>
    </source>
</evidence>
<comment type="catalytic activity">
    <reaction evidence="8">
        <text>L-threonyl-[protein] + ATP = O-phospho-L-threonyl-[protein] + ADP + H(+)</text>
        <dbReference type="Rhea" id="RHEA:46608"/>
        <dbReference type="Rhea" id="RHEA-COMP:11060"/>
        <dbReference type="Rhea" id="RHEA-COMP:11605"/>
        <dbReference type="ChEBI" id="CHEBI:15378"/>
        <dbReference type="ChEBI" id="CHEBI:30013"/>
        <dbReference type="ChEBI" id="CHEBI:30616"/>
        <dbReference type="ChEBI" id="CHEBI:61977"/>
        <dbReference type="ChEBI" id="CHEBI:456216"/>
        <dbReference type="EC" id="2.7.11.22"/>
    </reaction>
</comment>
<keyword evidence="4" id="KW-0808">Transferase</keyword>
<protein>
    <recommendedName>
        <fullName evidence="2">cyclin-dependent kinase</fullName>
        <ecNumber evidence="2">2.7.11.22</ecNumber>
    </recommendedName>
</protein>
<gene>
    <name evidence="14" type="ORF">NECAME_10991</name>
</gene>
<dbReference type="InterPro" id="IPR017441">
    <property type="entry name" value="Protein_kinase_ATP_BS"/>
</dbReference>
<keyword evidence="3 11" id="KW-0723">Serine/threonine-protein kinase</keyword>
<dbReference type="EC" id="2.7.11.22" evidence="2"/>
<reference evidence="15" key="1">
    <citation type="journal article" date="2014" name="Nat. Genet.">
        <title>Genome of the human hookworm Necator americanus.</title>
        <authorList>
            <person name="Tang Y.T."/>
            <person name="Gao X."/>
            <person name="Rosa B.A."/>
            <person name="Abubucker S."/>
            <person name="Hallsworth-Pepin K."/>
            <person name="Martin J."/>
            <person name="Tyagi R."/>
            <person name="Heizer E."/>
            <person name="Zhang X."/>
            <person name="Bhonagiri-Palsikar V."/>
            <person name="Minx P."/>
            <person name="Warren W.C."/>
            <person name="Wang Q."/>
            <person name="Zhan B."/>
            <person name="Hotez P.J."/>
            <person name="Sternberg P.W."/>
            <person name="Dougall A."/>
            <person name="Gaze S.T."/>
            <person name="Mulvenna J."/>
            <person name="Sotillo J."/>
            <person name="Ranganathan S."/>
            <person name="Rabelo E.M."/>
            <person name="Wilson R.K."/>
            <person name="Felgner P.L."/>
            <person name="Bethony J."/>
            <person name="Hawdon J.M."/>
            <person name="Gasser R.B."/>
            <person name="Loukas A."/>
            <person name="Mitreva M."/>
        </authorList>
    </citation>
    <scope>NUCLEOTIDE SEQUENCE [LARGE SCALE GENOMIC DNA]</scope>
</reference>
<comment type="catalytic activity">
    <reaction evidence="9">
        <text>L-seryl-[protein] + ATP = O-phospho-L-seryl-[protein] + ADP + H(+)</text>
        <dbReference type="Rhea" id="RHEA:17989"/>
        <dbReference type="Rhea" id="RHEA-COMP:9863"/>
        <dbReference type="Rhea" id="RHEA-COMP:11604"/>
        <dbReference type="ChEBI" id="CHEBI:15378"/>
        <dbReference type="ChEBI" id="CHEBI:29999"/>
        <dbReference type="ChEBI" id="CHEBI:30616"/>
        <dbReference type="ChEBI" id="CHEBI:83421"/>
        <dbReference type="ChEBI" id="CHEBI:456216"/>
        <dbReference type="EC" id="2.7.11.22"/>
    </reaction>
</comment>
<dbReference type="PANTHER" id="PTHR24056:SF189">
    <property type="entry name" value="PROTEIN KINASE DOMAIN-CONTAINING PROTEIN"/>
    <property type="match status" value="1"/>
</dbReference>
<dbReference type="InterPro" id="IPR000719">
    <property type="entry name" value="Prot_kinase_dom"/>
</dbReference>
<dbReference type="GO" id="GO:0030332">
    <property type="term" value="F:cyclin binding"/>
    <property type="evidence" value="ECO:0007669"/>
    <property type="project" value="TreeGrafter"/>
</dbReference>
<dbReference type="PANTHER" id="PTHR24056">
    <property type="entry name" value="CELL DIVISION PROTEIN KINASE"/>
    <property type="match status" value="1"/>
</dbReference>
<evidence type="ECO:0000256" key="2">
    <source>
        <dbReference type="ARBA" id="ARBA00012425"/>
    </source>
</evidence>
<evidence type="ECO:0000256" key="3">
    <source>
        <dbReference type="ARBA" id="ARBA00022527"/>
    </source>
</evidence>
<evidence type="ECO:0000256" key="4">
    <source>
        <dbReference type="ARBA" id="ARBA00022679"/>
    </source>
</evidence>
<dbReference type="Proteomes" id="UP000053676">
    <property type="component" value="Unassembled WGS sequence"/>
</dbReference>
<evidence type="ECO:0000256" key="5">
    <source>
        <dbReference type="ARBA" id="ARBA00022741"/>
    </source>
</evidence>
<dbReference type="Gene3D" id="3.30.200.20">
    <property type="entry name" value="Phosphorylase Kinase, domain 1"/>
    <property type="match status" value="1"/>
</dbReference>
<dbReference type="InterPro" id="IPR008271">
    <property type="entry name" value="Ser/Thr_kinase_AS"/>
</dbReference>
<evidence type="ECO:0000313" key="14">
    <source>
        <dbReference type="EMBL" id="ETN77533.1"/>
    </source>
</evidence>
<dbReference type="OrthoDB" id="1732493at2759"/>
<evidence type="ECO:0000259" key="13">
    <source>
        <dbReference type="PROSITE" id="PS50011"/>
    </source>
</evidence>
<evidence type="ECO:0000256" key="6">
    <source>
        <dbReference type="ARBA" id="ARBA00022777"/>
    </source>
</evidence>
<evidence type="ECO:0000313" key="15">
    <source>
        <dbReference type="Proteomes" id="UP000053676"/>
    </source>
</evidence>
<evidence type="ECO:0000256" key="8">
    <source>
        <dbReference type="ARBA" id="ARBA00047811"/>
    </source>
</evidence>
<keyword evidence="7 10" id="KW-0067">ATP-binding</keyword>
<keyword evidence="15" id="KW-1185">Reference proteome</keyword>
<dbReference type="STRING" id="51031.W2T6L2"/>
<keyword evidence="5 10" id="KW-0547">Nucleotide-binding</keyword>
<dbReference type="InterPro" id="IPR050108">
    <property type="entry name" value="CDK"/>
</dbReference>
<evidence type="ECO:0000256" key="10">
    <source>
        <dbReference type="PROSITE-ProRule" id="PRU10141"/>
    </source>
</evidence>
<dbReference type="GO" id="GO:0004693">
    <property type="term" value="F:cyclin-dependent protein serine/threonine kinase activity"/>
    <property type="evidence" value="ECO:0007669"/>
    <property type="project" value="UniProtKB-EC"/>
</dbReference>
<dbReference type="SMART" id="SM00220">
    <property type="entry name" value="S_TKc"/>
    <property type="match status" value="1"/>
</dbReference>
<accession>W2T6L2</accession>
<keyword evidence="6 14" id="KW-0418">Kinase</keyword>
<proteinExistence type="inferred from homology"/>
<dbReference type="FunFam" id="3.30.200.20:FF:000124">
    <property type="entry name" value="Cyclin-dependent kinase 4"/>
    <property type="match status" value="1"/>
</dbReference>
<evidence type="ECO:0000256" key="11">
    <source>
        <dbReference type="RuleBase" id="RU000304"/>
    </source>
</evidence>
<feature type="region of interest" description="Disordered" evidence="12">
    <location>
        <begin position="291"/>
        <end position="324"/>
    </location>
</feature>
<name>W2T6L2_NECAM</name>
<dbReference type="InterPro" id="IPR011009">
    <property type="entry name" value="Kinase-like_dom_sf"/>
</dbReference>
<dbReference type="SUPFAM" id="SSF56112">
    <property type="entry name" value="Protein kinase-like (PK-like)"/>
    <property type="match status" value="1"/>
</dbReference>
<dbReference type="PROSITE" id="PS50011">
    <property type="entry name" value="PROTEIN_KINASE_DOM"/>
    <property type="match status" value="1"/>
</dbReference>
<dbReference type="PROSITE" id="PS00108">
    <property type="entry name" value="PROTEIN_KINASE_ST"/>
    <property type="match status" value="1"/>
</dbReference>
<dbReference type="GO" id="GO:0005829">
    <property type="term" value="C:cytosol"/>
    <property type="evidence" value="ECO:0007669"/>
    <property type="project" value="TreeGrafter"/>
</dbReference>
<feature type="region of interest" description="Disordered" evidence="12">
    <location>
        <begin position="1"/>
        <end position="20"/>
    </location>
</feature>
<feature type="compositionally biased region" description="Pro residues" evidence="12">
    <location>
        <begin position="302"/>
        <end position="324"/>
    </location>
</feature>
<feature type="region of interest" description="Disordered" evidence="12">
    <location>
        <begin position="32"/>
        <end position="85"/>
    </location>
</feature>
<dbReference type="GO" id="GO:0005634">
    <property type="term" value="C:nucleus"/>
    <property type="evidence" value="ECO:0007669"/>
    <property type="project" value="TreeGrafter"/>
</dbReference>
<dbReference type="PROSITE" id="PS00107">
    <property type="entry name" value="PROTEIN_KINASE_ATP"/>
    <property type="match status" value="1"/>
</dbReference>
<evidence type="ECO:0000256" key="9">
    <source>
        <dbReference type="ARBA" id="ARBA00048367"/>
    </source>
</evidence>
<organism evidence="14 15">
    <name type="scientific">Necator americanus</name>
    <name type="common">Human hookworm</name>
    <dbReference type="NCBI Taxonomy" id="51031"/>
    <lineage>
        <taxon>Eukaryota</taxon>
        <taxon>Metazoa</taxon>
        <taxon>Ecdysozoa</taxon>
        <taxon>Nematoda</taxon>
        <taxon>Chromadorea</taxon>
        <taxon>Rhabditida</taxon>
        <taxon>Rhabditina</taxon>
        <taxon>Rhabditomorpha</taxon>
        <taxon>Strongyloidea</taxon>
        <taxon>Ancylostomatidae</taxon>
        <taxon>Bunostominae</taxon>
        <taxon>Necator</taxon>
    </lineage>
</organism>
<feature type="domain" description="Protein kinase" evidence="13">
    <location>
        <begin position="99"/>
        <end position="389"/>
    </location>
</feature>
<sequence length="403" mass="45869">MSNGIKASDPLTQSWHSQANGNHATKTILSFLRPSRSRSNNNNDPVVVSRPIPSCPNSSTVADFSHLRRRRPRSAHYDPNTIKLPEKQDFPEQDVNETYERLEKLGEGSYATVFKCKSKIDGSIVALKEIKLQFQEGLPFTAIREASLLRTLRHANIVCLHDIFHQHNQLTFVFEYMKMDLSKYLERHPTGVDSLQIKLLLFQLLRGLDFCHKKKILHRDLKPQNLLLDDNGVLKLADFGLARAKSVPSRTYSHEVVTLWYRPPDVLLGSTEYSTSLDMWTLRVRRAPYPQRKTQPSFNSCPPSPPPPPGWPTPPPPPAGCPPPPRPSPGCPPFFPPMPGQQPPRLPLVVNPLHHLLLIVDHHHLLLYFHLVVNHQNRLLVANLLHSLLLRHLPEEINCDLDM</sequence>
<dbReference type="GO" id="GO:0005524">
    <property type="term" value="F:ATP binding"/>
    <property type="evidence" value="ECO:0007669"/>
    <property type="project" value="UniProtKB-UniRule"/>
</dbReference>